<dbReference type="OrthoDB" id="9909555at2759"/>
<evidence type="ECO:0000313" key="4">
    <source>
        <dbReference type="RefSeq" id="XP_041420847.1"/>
    </source>
</evidence>
<dbReference type="GeneID" id="121394309"/>
<name>A0A8J1KU58_XENLA</name>
<dbReference type="PANTHER" id="PTHR21301:SF12">
    <property type="match status" value="1"/>
</dbReference>
<feature type="region of interest" description="Disordered" evidence="1">
    <location>
        <begin position="1"/>
        <end position="26"/>
    </location>
</feature>
<dbReference type="InterPro" id="IPR000477">
    <property type="entry name" value="RT_dom"/>
</dbReference>
<dbReference type="KEGG" id="xla:121394309"/>
<sequence length="559" mass="64795">MPPLGKNNDDDDDTQETEDMQTESWYDTTKCRPKSKFFPPMTNHCVETFVKAVERDIGKLEWSKRHSKTLNLSREERVALQTLKDDTSIIIKPADKGGAIVVMDMETYRGEALSQLQDTTHYRILGGDPTNDLKQMIDNLLKISEEAGIITNRLKNFLQVDNPIIPVFYLLPKIHKNLQRPPGRPIVAGMSSVFQPIAVMLDTVLNPIVVCTKSYVKDTTDLINKLNEIELNTKDVFLCTMDVSSLYTSIPHDQGIEVITAAMTDLGLPGGVVDLLLQLLGWILKRNYFLFEGKFYEQSQGTSMGSNVAPAYANLYMAHFEDNFVYNNQEFWPLILMWLRYIDNLFFVWQGTEESLKLFVDHLNSRIPTIKFTLEYDRNQIHFLDVTVRLQDGKFSTDIYRKPTDRITYLNPHSFHPPSTIKGLPYSQMLRTRRIVSEDDKFEERAEEMMTHFESRGYGTDMLETAREKVKGTSRTTLLSKKAKKKSDRLPFVTTYSRQSGRVKKIIYRHWHLLQMDQRLKPWVAEPPMMAYKRSSNLRDHLVHALIEPQKKQDHIRNE</sequence>
<dbReference type="PROSITE" id="PS50878">
    <property type="entry name" value="RT_POL"/>
    <property type="match status" value="1"/>
</dbReference>
<dbReference type="RefSeq" id="XP_041420847.1">
    <property type="nucleotide sequence ID" value="XM_041564913.1"/>
</dbReference>
<keyword evidence="3" id="KW-1185">Reference proteome</keyword>
<dbReference type="AlphaFoldDB" id="A0A8J1KU58"/>
<accession>A0A8J1KU58</accession>
<gene>
    <name evidence="4" type="primary">LOC121394309</name>
</gene>
<dbReference type="PANTHER" id="PTHR21301">
    <property type="entry name" value="REVERSE TRANSCRIPTASE"/>
    <property type="match status" value="1"/>
</dbReference>
<evidence type="ECO:0000259" key="2">
    <source>
        <dbReference type="PROSITE" id="PS50878"/>
    </source>
</evidence>
<feature type="compositionally biased region" description="Acidic residues" evidence="1">
    <location>
        <begin position="9"/>
        <end position="21"/>
    </location>
</feature>
<organism evidence="3 4">
    <name type="scientific">Xenopus laevis</name>
    <name type="common">African clawed frog</name>
    <dbReference type="NCBI Taxonomy" id="8355"/>
    <lineage>
        <taxon>Eukaryota</taxon>
        <taxon>Metazoa</taxon>
        <taxon>Chordata</taxon>
        <taxon>Craniata</taxon>
        <taxon>Vertebrata</taxon>
        <taxon>Euteleostomi</taxon>
        <taxon>Amphibia</taxon>
        <taxon>Batrachia</taxon>
        <taxon>Anura</taxon>
        <taxon>Pipoidea</taxon>
        <taxon>Pipidae</taxon>
        <taxon>Xenopodinae</taxon>
        <taxon>Xenopus</taxon>
        <taxon>Xenopus</taxon>
    </lineage>
</organism>
<dbReference type="InterPro" id="IPR058912">
    <property type="entry name" value="HTH_animal"/>
</dbReference>
<dbReference type="Pfam" id="PF26215">
    <property type="entry name" value="HTH_animal"/>
    <property type="match status" value="1"/>
</dbReference>
<proteinExistence type="predicted"/>
<evidence type="ECO:0000256" key="1">
    <source>
        <dbReference type="SAM" id="MobiDB-lite"/>
    </source>
</evidence>
<protein>
    <submittedName>
        <fullName evidence="4">Uncharacterized protein LOC121394309 isoform X1</fullName>
    </submittedName>
</protein>
<reference evidence="4" key="1">
    <citation type="submission" date="2025-08" db="UniProtKB">
        <authorList>
            <consortium name="RefSeq"/>
        </authorList>
    </citation>
    <scope>IDENTIFICATION</scope>
    <source>
        <strain evidence="4">J_2021</strain>
        <tissue evidence="4">Erythrocytes</tissue>
    </source>
</reference>
<dbReference type="Proteomes" id="UP000186698">
    <property type="component" value="Chromosome 5S"/>
</dbReference>
<dbReference type="Pfam" id="PF00078">
    <property type="entry name" value="RVT_1"/>
    <property type="match status" value="1"/>
</dbReference>
<evidence type="ECO:0000313" key="3">
    <source>
        <dbReference type="Proteomes" id="UP000186698"/>
    </source>
</evidence>
<feature type="domain" description="Reverse transcriptase" evidence="2">
    <location>
        <begin position="152"/>
        <end position="426"/>
    </location>
</feature>